<evidence type="ECO:0000313" key="6">
    <source>
        <dbReference type="Proteomes" id="UP000444721"/>
    </source>
</evidence>
<dbReference type="VEuPathDB" id="AmoebaDB:NF0023690"/>
<dbReference type="PANTHER" id="PTHR10845:SF192">
    <property type="entry name" value="DOUBLE HIT, ISOFORM B"/>
    <property type="match status" value="1"/>
</dbReference>
<keyword evidence="2" id="KW-1133">Transmembrane helix</keyword>
<dbReference type="OrthoDB" id="10315473at2759"/>
<evidence type="ECO:0008006" key="7">
    <source>
        <dbReference type="Google" id="ProtNLM"/>
    </source>
</evidence>
<evidence type="ECO:0000259" key="3">
    <source>
        <dbReference type="PROSITE" id="PS50132"/>
    </source>
</evidence>
<dbReference type="SUPFAM" id="SSF48097">
    <property type="entry name" value="Regulator of G-protein signaling, RGS"/>
    <property type="match status" value="1"/>
</dbReference>
<dbReference type="InterPro" id="IPR007892">
    <property type="entry name" value="CHASE4"/>
</dbReference>
<dbReference type="InterPro" id="IPR003660">
    <property type="entry name" value="HAMP_dom"/>
</dbReference>
<evidence type="ECO:0000256" key="2">
    <source>
        <dbReference type="SAM" id="Phobius"/>
    </source>
</evidence>
<protein>
    <recommendedName>
        <fullName evidence="7">HAMP domain-containing protein</fullName>
    </recommendedName>
</protein>
<dbReference type="VEuPathDB" id="AmoebaDB:FDP41_005589"/>
<feature type="compositionally biased region" description="Low complexity" evidence="1">
    <location>
        <begin position="796"/>
        <end position="809"/>
    </location>
</feature>
<feature type="domain" description="RGS" evidence="3">
    <location>
        <begin position="676"/>
        <end position="785"/>
    </location>
</feature>
<dbReference type="InterPro" id="IPR016137">
    <property type="entry name" value="RGS"/>
</dbReference>
<dbReference type="SMART" id="SM00315">
    <property type="entry name" value="RGS"/>
    <property type="match status" value="1"/>
</dbReference>
<dbReference type="GeneID" id="68112807"/>
<dbReference type="InterPro" id="IPR044926">
    <property type="entry name" value="RGS_subdomain_2"/>
</dbReference>
<feature type="transmembrane region" description="Helical" evidence="2">
    <location>
        <begin position="98"/>
        <end position="120"/>
    </location>
</feature>
<dbReference type="Gene3D" id="1.10.167.10">
    <property type="entry name" value="Regulator of G-protein Signalling 4, domain 2"/>
    <property type="match status" value="1"/>
</dbReference>
<dbReference type="VEuPathDB" id="AmoebaDB:NfTy_067360"/>
<keyword evidence="2" id="KW-0812">Transmembrane</keyword>
<keyword evidence="6" id="KW-1185">Reference proteome</keyword>
<dbReference type="PROSITE" id="PS50132">
    <property type="entry name" value="RGS"/>
    <property type="match status" value="1"/>
</dbReference>
<dbReference type="InterPro" id="IPR036305">
    <property type="entry name" value="RGS_sf"/>
</dbReference>
<evidence type="ECO:0000313" key="5">
    <source>
        <dbReference type="EMBL" id="KAF0975595.1"/>
    </source>
</evidence>
<sequence>MMYEMNNSSSSLSKKPTTNSSFYNKTWTGIVNQNNNGADSTGSQSTAGFDSPKLGGVGDFPHQQQHEQSAILNPGGGEGDGPAWMRSFRFFGLRLKTVTALLMTSIVVVCLCSLGLSLSFEFSFRNVERGFGEESVKKLSNSLHDDFDVLFNKLYEYAAWDDVFNIVQEQSVQKADVLLNEYFSCDYMKRANLNYIMMYFPNQTFFRGVNCFGGVKVSEFPVELTTLDSSFFVNLSIPEKRQETFLIPSLTVDQLMKKSGISPISSDLLPENTNHTNIIMVTAQPIQPTDNSVTNGLMIFARYITATIMLDLARRNQQCNTFFDLRDSTDLEVLRKYMGFDSVNELKNYLSTQHASTISTSDSWTIETPFTMFPGAIYDDSKKRQCYTSTESGSTRFSSFKLVNDWSGQQAVVIRTDISREVYSLGWLSFLYTAIAILALVILMAIAVMIFVEFVVLRRVLKIGRFVRSVTNENDLSRRLVNMSSDELGDLSADINGMLVALEVSQSKLANDNLMMQNILERTAIEEEKSRCILNSITDFVVTVECSSGLIININSSFENKILKKKPQLQHSMKSAPFENHLINEYITNYSTLQELLEKLDILSRGGEVFETTLFSDLGSKYPVNVSVNKTKMTVREGVIGDAFIIVMKNLSEQTELKNMLTMQQEKLMEIQKVAKFDKVMADKELRNKFKEFTIKERSSENFLFLEMVEQYKTISKSKERAVLQKEIIRRHLLPNSPQPLNVSQKILETEYKKIASGYGQLDLFDKLEVVVKGMILDDTFSRFMIERENEESTDTSDSTSSMTNHTNC</sequence>
<dbReference type="PANTHER" id="PTHR10845">
    <property type="entry name" value="REGULATOR OF G PROTEIN SIGNALING"/>
    <property type="match status" value="1"/>
</dbReference>
<reference evidence="5 6" key="1">
    <citation type="journal article" date="2019" name="Sci. Rep.">
        <title>Nanopore sequencing improves the draft genome of the human pathogenic amoeba Naegleria fowleri.</title>
        <authorList>
            <person name="Liechti N."/>
            <person name="Schurch N."/>
            <person name="Bruggmann R."/>
            <person name="Wittwer M."/>
        </authorList>
    </citation>
    <scope>NUCLEOTIDE SEQUENCE [LARGE SCALE GENOMIC DNA]</scope>
    <source>
        <strain evidence="5 6">ATCC 30894</strain>
    </source>
</reference>
<dbReference type="Proteomes" id="UP000444721">
    <property type="component" value="Unassembled WGS sequence"/>
</dbReference>
<accession>A0A6A5BQ91</accession>
<feature type="domain" description="HAMP" evidence="4">
    <location>
        <begin position="454"/>
        <end position="507"/>
    </location>
</feature>
<comment type="caution">
    <text evidence="5">The sequence shown here is derived from an EMBL/GenBank/DDBJ whole genome shotgun (WGS) entry which is preliminary data.</text>
</comment>
<dbReference type="PROSITE" id="PS50885">
    <property type="entry name" value="HAMP"/>
    <property type="match status" value="1"/>
</dbReference>
<dbReference type="CDD" id="cd07440">
    <property type="entry name" value="RGS"/>
    <property type="match status" value="1"/>
</dbReference>
<dbReference type="Pfam" id="PF05228">
    <property type="entry name" value="CHASE4"/>
    <property type="match status" value="1"/>
</dbReference>
<name>A0A6A5BQ91_NAEFO</name>
<organism evidence="5 6">
    <name type="scientific">Naegleria fowleri</name>
    <name type="common">Brain eating amoeba</name>
    <dbReference type="NCBI Taxonomy" id="5763"/>
    <lineage>
        <taxon>Eukaryota</taxon>
        <taxon>Discoba</taxon>
        <taxon>Heterolobosea</taxon>
        <taxon>Tetramitia</taxon>
        <taxon>Eutetramitia</taxon>
        <taxon>Vahlkampfiidae</taxon>
        <taxon>Naegleria</taxon>
    </lineage>
</organism>
<proteinExistence type="predicted"/>
<evidence type="ECO:0000256" key="1">
    <source>
        <dbReference type="SAM" id="MobiDB-lite"/>
    </source>
</evidence>
<dbReference type="EMBL" id="VFQX01000044">
    <property type="protein sequence ID" value="KAF0975595.1"/>
    <property type="molecule type" value="Genomic_DNA"/>
</dbReference>
<dbReference type="Gene3D" id="6.10.340.10">
    <property type="match status" value="1"/>
</dbReference>
<dbReference type="AlphaFoldDB" id="A0A6A5BQ91"/>
<feature type="transmembrane region" description="Helical" evidence="2">
    <location>
        <begin position="430"/>
        <end position="456"/>
    </location>
</feature>
<dbReference type="GO" id="GO:0007165">
    <property type="term" value="P:signal transduction"/>
    <property type="evidence" value="ECO:0007669"/>
    <property type="project" value="InterPro"/>
</dbReference>
<keyword evidence="2" id="KW-0472">Membrane</keyword>
<dbReference type="Pfam" id="PF00615">
    <property type="entry name" value="RGS"/>
    <property type="match status" value="1"/>
</dbReference>
<dbReference type="GO" id="GO:0016020">
    <property type="term" value="C:membrane"/>
    <property type="evidence" value="ECO:0007669"/>
    <property type="project" value="InterPro"/>
</dbReference>
<dbReference type="RefSeq" id="XP_044560308.1">
    <property type="nucleotide sequence ID" value="XM_044709129.1"/>
</dbReference>
<evidence type="ECO:0000259" key="4">
    <source>
        <dbReference type="PROSITE" id="PS50885"/>
    </source>
</evidence>
<gene>
    <name evidence="5" type="ORF">FDP41_005589</name>
</gene>
<feature type="region of interest" description="Disordered" evidence="1">
    <location>
        <begin position="788"/>
        <end position="809"/>
    </location>
</feature>
<dbReference type="VEuPathDB" id="AmoebaDB:NF0023700"/>